<reference evidence="11" key="1">
    <citation type="submission" date="2022-11" db="UniProtKB">
        <authorList>
            <consortium name="EnsemblMetazoa"/>
        </authorList>
    </citation>
    <scope>IDENTIFICATION</scope>
</reference>
<dbReference type="GeneID" id="119735495"/>
<evidence type="ECO:0000256" key="9">
    <source>
        <dbReference type="SAM" id="MobiDB-lite"/>
    </source>
</evidence>
<evidence type="ECO:0000256" key="5">
    <source>
        <dbReference type="ARBA" id="ARBA00023273"/>
    </source>
</evidence>
<evidence type="ECO:0000256" key="1">
    <source>
        <dbReference type="ARBA" id="ARBA00004230"/>
    </source>
</evidence>
<evidence type="ECO:0000256" key="8">
    <source>
        <dbReference type="SAM" id="Coils"/>
    </source>
</evidence>
<feature type="compositionally biased region" description="Basic and acidic residues" evidence="9">
    <location>
        <begin position="454"/>
        <end position="472"/>
    </location>
</feature>
<dbReference type="CTD" id="25790"/>
<dbReference type="PANTHER" id="PTHR15504">
    <property type="entry name" value="NASOPHARYNGEAL EPITHELIUM SPECIFIC PROTEIN 1"/>
    <property type="match status" value="1"/>
</dbReference>
<feature type="region of interest" description="Disordered" evidence="9">
    <location>
        <begin position="135"/>
        <end position="160"/>
    </location>
</feature>
<feature type="region of interest" description="Disordered" evidence="9">
    <location>
        <begin position="452"/>
        <end position="472"/>
    </location>
</feature>
<evidence type="ECO:0000256" key="6">
    <source>
        <dbReference type="ARBA" id="ARBA00034116"/>
    </source>
</evidence>
<comment type="similarity">
    <text evidence="6">Belongs to the CFAP45 family.</text>
</comment>
<dbReference type="InterPro" id="IPR043597">
    <property type="entry name" value="TPH_dom"/>
</dbReference>
<dbReference type="OrthoDB" id="1902038at2759"/>
<evidence type="ECO:0000259" key="10">
    <source>
        <dbReference type="Pfam" id="PF13868"/>
    </source>
</evidence>
<accession>A0A914AM74</accession>
<keyword evidence="12" id="KW-1185">Reference proteome</keyword>
<comment type="subcellular location">
    <subcellularLocation>
        <location evidence="1">Cell projection</location>
        <location evidence="1">Cilium</location>
        <location evidence="1">Flagellum</location>
    </subcellularLocation>
</comment>
<keyword evidence="3 8" id="KW-0175">Coiled coil</keyword>
<feature type="compositionally biased region" description="Polar residues" evidence="9">
    <location>
        <begin position="1"/>
        <end position="18"/>
    </location>
</feature>
<evidence type="ECO:0000313" key="12">
    <source>
        <dbReference type="Proteomes" id="UP000887568"/>
    </source>
</evidence>
<dbReference type="EnsemblMetazoa" id="XM_038209202.1">
    <property type="protein sequence ID" value="XP_038065130.1"/>
    <property type="gene ID" value="LOC119735495"/>
</dbReference>
<evidence type="ECO:0000256" key="2">
    <source>
        <dbReference type="ARBA" id="ARBA00022846"/>
    </source>
</evidence>
<dbReference type="InterPro" id="IPR033253">
    <property type="entry name" value="CFAP45"/>
</dbReference>
<sequence>MPRSVQSTQSAGSSGSRHANTRKYFTVSKTSTVDESLFGEHNAVARSRRNESRSAEPVLETQPTNGKKRTSGKREVVQVITKDLIRNLIVPRDDPSGQSVVLPRGEYHRIINAARVLTQEERNAIEERRQREKEAAQEAVNEGKLQMQARDRARQKNEKLNDLEEEAKQKAEYLLQKAKEQQEEQEDEIKHLNELILNAKCHAIRDAQILEKGQIKEERTDEEKRLDLMMEVERKRSLELQEEIERQKKEERYEGASQVLTQIAQREEERLLDQERRDQEAQHMLKYLEKLQMEDLKELERKHQMTLEAQKEISRANQEAEEQRVRRQEQEKLADLKVTEFTKKKAAREAEFEAEQERIRVEKEKEIARLRAMQERARDYMAEKDALRAKRNQEQREREWRQKEKEEAVKKAETEQMLKIAREVQVQNKEHFLAVQAKRERHEFERVLNAQNEAMEKEQVEEQDQHDKRLRHAEDVRKQIRQKEQLKVSERHSFFEEGVRLNEEARARRSKLDAIKQKKLDELRNAGVPEKYCKEVERRIEGPAVALFQ</sequence>
<dbReference type="Pfam" id="PF13868">
    <property type="entry name" value="TPH"/>
    <property type="match status" value="1"/>
</dbReference>
<feature type="compositionally biased region" description="Basic and acidic residues" evidence="9">
    <location>
        <begin position="149"/>
        <end position="160"/>
    </location>
</feature>
<dbReference type="GO" id="GO:0031514">
    <property type="term" value="C:motile cilium"/>
    <property type="evidence" value="ECO:0007669"/>
    <property type="project" value="UniProtKB-SubCell"/>
</dbReference>
<dbReference type="Proteomes" id="UP000887568">
    <property type="component" value="Unplaced"/>
</dbReference>
<feature type="region of interest" description="Disordered" evidence="9">
    <location>
        <begin position="386"/>
        <end position="411"/>
    </location>
</feature>
<evidence type="ECO:0000256" key="7">
    <source>
        <dbReference type="ARBA" id="ARBA00034142"/>
    </source>
</evidence>
<evidence type="ECO:0000256" key="3">
    <source>
        <dbReference type="ARBA" id="ARBA00023054"/>
    </source>
</evidence>
<protein>
    <recommendedName>
        <fullName evidence="7">Cilia- and flagella-associated protein 45</fullName>
    </recommendedName>
</protein>
<proteinExistence type="inferred from homology"/>
<keyword evidence="2" id="KW-0282">Flagellum</keyword>
<organism evidence="11 12">
    <name type="scientific">Patiria miniata</name>
    <name type="common">Bat star</name>
    <name type="synonym">Asterina miniata</name>
    <dbReference type="NCBI Taxonomy" id="46514"/>
    <lineage>
        <taxon>Eukaryota</taxon>
        <taxon>Metazoa</taxon>
        <taxon>Echinodermata</taxon>
        <taxon>Eleutherozoa</taxon>
        <taxon>Asterozoa</taxon>
        <taxon>Asteroidea</taxon>
        <taxon>Valvatacea</taxon>
        <taxon>Valvatida</taxon>
        <taxon>Asterinidae</taxon>
        <taxon>Patiria</taxon>
    </lineage>
</organism>
<dbReference type="AlphaFoldDB" id="A0A914AM74"/>
<dbReference type="OMA" id="WGHKPET"/>
<feature type="region of interest" description="Disordered" evidence="9">
    <location>
        <begin position="1"/>
        <end position="23"/>
    </location>
</feature>
<name>A0A914AM74_PATMI</name>
<dbReference type="PANTHER" id="PTHR15504:SF0">
    <property type="entry name" value="CILIA- AND FLAGELLA-ASSOCIATED PROTEIN 45"/>
    <property type="match status" value="1"/>
</dbReference>
<evidence type="ECO:0000256" key="4">
    <source>
        <dbReference type="ARBA" id="ARBA00023069"/>
    </source>
</evidence>
<feature type="domain" description="Trichohyalin-plectin-homology" evidence="10">
    <location>
        <begin position="183"/>
        <end position="530"/>
    </location>
</feature>
<dbReference type="RefSeq" id="XP_038065130.1">
    <property type="nucleotide sequence ID" value="XM_038209202.1"/>
</dbReference>
<keyword evidence="4" id="KW-0969">Cilium</keyword>
<evidence type="ECO:0000313" key="11">
    <source>
        <dbReference type="EnsemblMetazoa" id="XP_038065130.1"/>
    </source>
</evidence>
<feature type="coiled-coil region" evidence="8">
    <location>
        <begin position="306"/>
        <end position="333"/>
    </location>
</feature>
<keyword evidence="5" id="KW-0966">Cell projection</keyword>
<feature type="region of interest" description="Disordered" evidence="9">
    <location>
        <begin position="38"/>
        <end position="74"/>
    </location>
</feature>